<reference evidence="1" key="1">
    <citation type="submission" date="2020-05" db="EMBL/GenBank/DDBJ databases">
        <title>Large-scale comparative analyses of tick genomes elucidate their genetic diversity and vector capacities.</title>
        <authorList>
            <person name="Jia N."/>
            <person name="Wang J."/>
            <person name="Shi W."/>
            <person name="Du L."/>
            <person name="Sun Y."/>
            <person name="Zhan W."/>
            <person name="Jiang J."/>
            <person name="Wang Q."/>
            <person name="Zhang B."/>
            <person name="Ji P."/>
            <person name="Sakyi L.B."/>
            <person name="Cui X."/>
            <person name="Yuan T."/>
            <person name="Jiang B."/>
            <person name="Yang W."/>
            <person name="Lam T.T.-Y."/>
            <person name="Chang Q."/>
            <person name="Ding S."/>
            <person name="Wang X."/>
            <person name="Zhu J."/>
            <person name="Ruan X."/>
            <person name="Zhao L."/>
            <person name="Wei J."/>
            <person name="Que T."/>
            <person name="Du C."/>
            <person name="Cheng J."/>
            <person name="Dai P."/>
            <person name="Han X."/>
            <person name="Huang E."/>
            <person name="Gao Y."/>
            <person name="Liu J."/>
            <person name="Shao H."/>
            <person name="Ye R."/>
            <person name="Li L."/>
            <person name="Wei W."/>
            <person name="Wang X."/>
            <person name="Wang C."/>
            <person name="Yang T."/>
            <person name="Huo Q."/>
            <person name="Li W."/>
            <person name="Guo W."/>
            <person name="Chen H."/>
            <person name="Zhou L."/>
            <person name="Ni X."/>
            <person name="Tian J."/>
            <person name="Zhou Y."/>
            <person name="Sheng Y."/>
            <person name="Liu T."/>
            <person name="Pan Y."/>
            <person name="Xia L."/>
            <person name="Li J."/>
            <person name="Zhao F."/>
            <person name="Cao W."/>
        </authorList>
    </citation>
    <scope>NUCLEOTIDE SEQUENCE</scope>
    <source>
        <strain evidence="1">Dsil-2018</strain>
    </source>
</reference>
<gene>
    <name evidence="1" type="ORF">HPB49_019031</name>
</gene>
<sequence>MVVNGISFSVTEGEALAVLGVPGSGKSTLLAMLASDVPHDRGRALMKTPREIITMRGAPASWRAGIGYCPQNDGLLEQLTGIETLTLFARLRGVPESRVFAVARDIARLMGIDGVIEEFVATYSGGLRRRLSVSVALVGLPPVVLLDEPTVGVDVASRRIVWEALRNLQHVAKTTLIVATGSMEEVEAMCDRLAIMIDGEFQCIGTLTHLKSKFAQGYTVTVKTHDEYKDDYEYRTKLMRAIADTFPNSNLQQSFEGFLEYHMPESGLSWHELFAHAEAIKRKLNLFEFLISNTTLDHVYAALARWERGRARRAAGEGSPGEGLDGEDSGAK</sequence>
<evidence type="ECO:0000313" key="1">
    <source>
        <dbReference type="EMBL" id="KAH7941971.1"/>
    </source>
</evidence>
<protein>
    <submittedName>
        <fullName evidence="1">Uncharacterized protein</fullName>
    </submittedName>
</protein>
<evidence type="ECO:0000313" key="2">
    <source>
        <dbReference type="Proteomes" id="UP000821865"/>
    </source>
</evidence>
<organism evidence="1 2">
    <name type="scientific">Dermacentor silvarum</name>
    <name type="common">Tick</name>
    <dbReference type="NCBI Taxonomy" id="543639"/>
    <lineage>
        <taxon>Eukaryota</taxon>
        <taxon>Metazoa</taxon>
        <taxon>Ecdysozoa</taxon>
        <taxon>Arthropoda</taxon>
        <taxon>Chelicerata</taxon>
        <taxon>Arachnida</taxon>
        <taxon>Acari</taxon>
        <taxon>Parasitiformes</taxon>
        <taxon>Ixodida</taxon>
        <taxon>Ixodoidea</taxon>
        <taxon>Ixodidae</taxon>
        <taxon>Rhipicephalinae</taxon>
        <taxon>Dermacentor</taxon>
    </lineage>
</organism>
<keyword evidence="2" id="KW-1185">Reference proteome</keyword>
<accession>A0ACB8CH30</accession>
<name>A0ACB8CH30_DERSI</name>
<proteinExistence type="predicted"/>
<comment type="caution">
    <text evidence="1">The sequence shown here is derived from an EMBL/GenBank/DDBJ whole genome shotgun (WGS) entry which is preliminary data.</text>
</comment>
<dbReference type="Proteomes" id="UP000821865">
    <property type="component" value="Chromosome 7"/>
</dbReference>
<dbReference type="EMBL" id="CM023476">
    <property type="protein sequence ID" value="KAH7941971.1"/>
    <property type="molecule type" value="Genomic_DNA"/>
</dbReference>